<protein>
    <submittedName>
        <fullName evidence="1">RCG63415</fullName>
    </submittedName>
</protein>
<name>A6IMG5_RAT</name>
<accession>A6IMG5</accession>
<gene>
    <name evidence="1" type="ORF">rCG_63415</name>
</gene>
<dbReference type="AlphaFoldDB" id="A6IMG5"/>
<reference evidence="1 2" key="1">
    <citation type="submission" date="2005-09" db="EMBL/GenBank/DDBJ databases">
        <authorList>
            <person name="Mural R.J."/>
            <person name="Li P.W."/>
            <person name="Adams M.D."/>
            <person name="Amanatides P.G."/>
            <person name="Baden-Tillson H."/>
            <person name="Barnstead M."/>
            <person name="Chin S.H."/>
            <person name="Dew I."/>
            <person name="Evans C.A."/>
            <person name="Ferriera S."/>
            <person name="Flanigan M."/>
            <person name="Fosler C."/>
            <person name="Glodek A."/>
            <person name="Gu Z."/>
            <person name="Holt R.A."/>
            <person name="Jennings D."/>
            <person name="Kraft C.L."/>
            <person name="Lu F."/>
            <person name="Nguyen T."/>
            <person name="Nusskern D.R."/>
            <person name="Pfannkoch C.M."/>
            <person name="Sitter C."/>
            <person name="Sutton G.G."/>
            <person name="Venter J.C."/>
            <person name="Wang Z."/>
            <person name="Woodage T."/>
            <person name="Zheng X.H."/>
            <person name="Zhong F."/>
        </authorList>
    </citation>
    <scope>NUCLEOTIDE SEQUENCE [LARGE SCALE GENOMIC DNA]</scope>
    <source>
        <strain>BN</strain>
        <strain evidence="2">Sprague-Dawley</strain>
    </source>
</reference>
<evidence type="ECO:0000313" key="1">
    <source>
        <dbReference type="EMBL" id="EDM01624.1"/>
    </source>
</evidence>
<organism evidence="1 2">
    <name type="scientific">Rattus norvegicus</name>
    <name type="common">Rat</name>
    <dbReference type="NCBI Taxonomy" id="10116"/>
    <lineage>
        <taxon>Eukaryota</taxon>
        <taxon>Metazoa</taxon>
        <taxon>Chordata</taxon>
        <taxon>Craniata</taxon>
        <taxon>Vertebrata</taxon>
        <taxon>Euteleostomi</taxon>
        <taxon>Mammalia</taxon>
        <taxon>Eutheria</taxon>
        <taxon>Euarchontoglires</taxon>
        <taxon>Glires</taxon>
        <taxon>Rodentia</taxon>
        <taxon>Myomorpha</taxon>
        <taxon>Muroidea</taxon>
        <taxon>Muridae</taxon>
        <taxon>Murinae</taxon>
        <taxon>Rattus</taxon>
    </lineage>
</organism>
<evidence type="ECO:0000313" key="2">
    <source>
        <dbReference type="Proteomes" id="UP000234681"/>
    </source>
</evidence>
<dbReference type="Proteomes" id="UP000234681">
    <property type="component" value="Chromosome 4"/>
</dbReference>
<sequence>MIIFAVLPFSCEEGDKAVLTSQASPKDQRTLCLVPGKL</sequence>
<dbReference type="EMBL" id="CH473964">
    <property type="protein sequence ID" value="EDM01624.1"/>
    <property type="molecule type" value="Genomic_DNA"/>
</dbReference>
<proteinExistence type="predicted"/>